<feature type="transmembrane region" description="Helical" evidence="8">
    <location>
        <begin position="543"/>
        <end position="567"/>
    </location>
</feature>
<dbReference type="EMBL" id="AUWU02000007">
    <property type="protein sequence ID" value="KAH0570917.1"/>
    <property type="molecule type" value="Genomic_DNA"/>
</dbReference>
<evidence type="ECO:0000256" key="3">
    <source>
        <dbReference type="ARBA" id="ARBA00022448"/>
    </source>
</evidence>
<reference evidence="10 11" key="1">
    <citation type="journal article" date="2014" name="PLoS Genet.">
        <title>The Genome of Spironucleus salmonicida Highlights a Fish Pathogen Adapted to Fluctuating Environments.</title>
        <authorList>
            <person name="Xu F."/>
            <person name="Jerlstrom-Hultqvist J."/>
            <person name="Einarsson E."/>
            <person name="Astvaldsson A."/>
            <person name="Svard S.G."/>
            <person name="Andersson J.O."/>
        </authorList>
    </citation>
    <scope>NUCLEOTIDE SEQUENCE</scope>
    <source>
        <strain evidence="11">ATCC 50377</strain>
    </source>
</reference>
<gene>
    <name evidence="10" type="ORF">SS50377_10799</name>
    <name evidence="11" type="ORF">SS50377_27210</name>
</gene>
<evidence type="ECO:0000313" key="10">
    <source>
        <dbReference type="EMBL" id="EST48954.1"/>
    </source>
</evidence>
<feature type="transmembrane region" description="Helical" evidence="8">
    <location>
        <begin position="344"/>
        <end position="364"/>
    </location>
</feature>
<name>V6M6C7_9EUKA</name>
<evidence type="ECO:0000313" key="12">
    <source>
        <dbReference type="Proteomes" id="UP000018208"/>
    </source>
</evidence>
<feature type="transmembrane region" description="Helical" evidence="8">
    <location>
        <begin position="21"/>
        <end position="42"/>
    </location>
</feature>
<feature type="transmembrane region" description="Helical" evidence="8">
    <location>
        <begin position="48"/>
        <end position="71"/>
    </location>
</feature>
<dbReference type="EMBL" id="KI545970">
    <property type="protein sequence ID" value="EST48954.1"/>
    <property type="molecule type" value="Genomic_DNA"/>
</dbReference>
<evidence type="ECO:0000256" key="6">
    <source>
        <dbReference type="ARBA" id="ARBA00022989"/>
    </source>
</evidence>
<dbReference type="AlphaFoldDB" id="V6M6C7"/>
<dbReference type="Pfam" id="PF01490">
    <property type="entry name" value="Aa_trans"/>
    <property type="match status" value="1"/>
</dbReference>
<dbReference type="OrthoDB" id="438545at2759"/>
<evidence type="ECO:0000313" key="11">
    <source>
        <dbReference type="EMBL" id="KAH0570917.1"/>
    </source>
</evidence>
<evidence type="ECO:0000256" key="5">
    <source>
        <dbReference type="ARBA" id="ARBA00022970"/>
    </source>
</evidence>
<keyword evidence="4 8" id="KW-0812">Transmembrane</keyword>
<comment type="similarity">
    <text evidence="2">Belongs to the amino acid/polyamine transporter 2 family.</text>
</comment>
<dbReference type="PANTHER" id="PTHR22950:SF458">
    <property type="entry name" value="SODIUM-COUPLED NEUTRAL AMINO ACID TRANSPORTER 11-RELATED"/>
    <property type="match status" value="1"/>
</dbReference>
<sequence>MKKSPFKAKKQSPMQINKVQLLGTILTLSNTMMGAALLSLPYTFSRVGWPLAIAIAVFAFVFSIFGFMAIIDAAHYTQSPTMRGMIKSIFGNIVATIIDSCIAFMYCGYLVSYISICSDYLVVFIQAVSSYHFNPIYMKICLFAPLAPLTMLSSPSALSNVSAFAIIFIVVTVFATFSYFIKGLQDTTTDIVINQVVSNIKLPNPLNLVAPAHKNPGYAFLEFIQRIPLFMPLFGCHASIPVLLHDLAGQPNYRRQLMKKSCVFACILVCVLYLLNAFSAYFLFGRQIAGNVLLSFSPKNYVMTTVRLLYAFVIMLSYVVIVYPIRAIFMEWFRLDRTSKKGTFVFFSIGILLTIFAIGVSILVPSIVTVFNSVAALFGIAVYWVIPLIARWKNPELQRKSGVPKTDDAEQQQRASIAIRRLSLIGVFVAQNRKIDSAYLAVDRVRSRSEIQHEIVENESRERSNTAGVFGPFQVGNVIACTVKSRSRSIAEALPTCINDQMVDLQHEGETTISQAMAAIHEVEIEVQAVEIEIRAIMTKSRLMGLCCACSVIVCINLTAFVLSTFFDMSSSRFPT</sequence>
<comment type="subcellular location">
    <subcellularLocation>
        <location evidence="1">Membrane</location>
        <topology evidence="1">Multi-pass membrane protein</topology>
    </subcellularLocation>
</comment>
<evidence type="ECO:0000256" key="8">
    <source>
        <dbReference type="SAM" id="Phobius"/>
    </source>
</evidence>
<evidence type="ECO:0000256" key="2">
    <source>
        <dbReference type="ARBA" id="ARBA00008066"/>
    </source>
</evidence>
<evidence type="ECO:0000259" key="9">
    <source>
        <dbReference type="Pfam" id="PF01490"/>
    </source>
</evidence>
<reference evidence="11" key="2">
    <citation type="submission" date="2020-12" db="EMBL/GenBank/DDBJ databases">
        <title>New Spironucleus salmonicida genome in near-complete chromosomes.</title>
        <authorList>
            <person name="Xu F."/>
            <person name="Kurt Z."/>
            <person name="Jimenez-Gonzalez A."/>
            <person name="Astvaldsson A."/>
            <person name="Andersson J.O."/>
            <person name="Svard S.G."/>
        </authorList>
    </citation>
    <scope>NUCLEOTIDE SEQUENCE</scope>
    <source>
        <strain evidence="11">ATCC 50377</strain>
    </source>
</reference>
<dbReference type="InterPro" id="IPR013057">
    <property type="entry name" value="AA_transpt_TM"/>
</dbReference>
<proteinExistence type="inferred from homology"/>
<feature type="domain" description="Amino acid transporter transmembrane" evidence="9">
    <location>
        <begin position="24"/>
        <end position="389"/>
    </location>
</feature>
<organism evidence="10">
    <name type="scientific">Spironucleus salmonicida</name>
    <dbReference type="NCBI Taxonomy" id="348837"/>
    <lineage>
        <taxon>Eukaryota</taxon>
        <taxon>Metamonada</taxon>
        <taxon>Diplomonadida</taxon>
        <taxon>Hexamitidae</taxon>
        <taxon>Hexamitinae</taxon>
        <taxon>Spironucleus</taxon>
    </lineage>
</organism>
<feature type="transmembrane region" description="Helical" evidence="8">
    <location>
        <begin position="370"/>
        <end position="390"/>
    </location>
</feature>
<dbReference type="VEuPathDB" id="GiardiaDB:SS50377_27210"/>
<dbReference type="PANTHER" id="PTHR22950">
    <property type="entry name" value="AMINO ACID TRANSPORTER"/>
    <property type="match status" value="1"/>
</dbReference>
<feature type="transmembrane region" description="Helical" evidence="8">
    <location>
        <begin position="304"/>
        <end position="323"/>
    </location>
</feature>
<keyword evidence="12" id="KW-1185">Reference proteome</keyword>
<feature type="transmembrane region" description="Helical" evidence="8">
    <location>
        <begin position="161"/>
        <end position="181"/>
    </location>
</feature>
<evidence type="ECO:0000256" key="1">
    <source>
        <dbReference type="ARBA" id="ARBA00004141"/>
    </source>
</evidence>
<keyword evidence="3" id="KW-0813">Transport</keyword>
<evidence type="ECO:0000256" key="7">
    <source>
        <dbReference type="ARBA" id="ARBA00023136"/>
    </source>
</evidence>
<dbReference type="GO" id="GO:0015179">
    <property type="term" value="F:L-amino acid transmembrane transporter activity"/>
    <property type="evidence" value="ECO:0007669"/>
    <property type="project" value="TreeGrafter"/>
</dbReference>
<keyword evidence="6 8" id="KW-1133">Transmembrane helix</keyword>
<dbReference type="GO" id="GO:0016020">
    <property type="term" value="C:membrane"/>
    <property type="evidence" value="ECO:0007669"/>
    <property type="project" value="UniProtKB-SubCell"/>
</dbReference>
<keyword evidence="5" id="KW-0029">Amino-acid transport</keyword>
<keyword evidence="7 8" id="KW-0472">Membrane</keyword>
<protein>
    <submittedName>
        <fullName evidence="11">Solute carrier family protein</fullName>
    </submittedName>
    <submittedName>
        <fullName evidence="10">Transmembrane amino acid transporter protein</fullName>
    </submittedName>
</protein>
<dbReference type="Proteomes" id="UP000018208">
    <property type="component" value="Unassembled WGS sequence"/>
</dbReference>
<feature type="transmembrane region" description="Helical" evidence="8">
    <location>
        <begin position="261"/>
        <end position="284"/>
    </location>
</feature>
<feature type="transmembrane region" description="Helical" evidence="8">
    <location>
        <begin position="92"/>
        <end position="116"/>
    </location>
</feature>
<evidence type="ECO:0000256" key="4">
    <source>
        <dbReference type="ARBA" id="ARBA00022692"/>
    </source>
</evidence>
<accession>V6M6C7</accession>